<dbReference type="InterPro" id="IPR006156">
    <property type="entry name" value="Dihydroneopterin_aldolase"/>
</dbReference>
<evidence type="ECO:0000256" key="5">
    <source>
        <dbReference type="ARBA" id="ARBA00023239"/>
    </source>
</evidence>
<gene>
    <name evidence="8" type="primary">folB</name>
    <name evidence="8" type="ORF">J4N46_04385</name>
</gene>
<dbReference type="NCBIfam" id="TIGR00525">
    <property type="entry name" value="folB"/>
    <property type="match status" value="1"/>
</dbReference>
<keyword evidence="5 6" id="KW-0456">Lyase</keyword>
<evidence type="ECO:0000313" key="8">
    <source>
        <dbReference type="EMBL" id="MBO1883676.1"/>
    </source>
</evidence>
<protein>
    <recommendedName>
        <fullName evidence="6">7,8-dihydroneopterin aldolase</fullName>
        <ecNumber evidence="6">4.1.2.25</ecNumber>
    </recommendedName>
</protein>
<keyword evidence="9" id="KW-1185">Reference proteome</keyword>
<proteinExistence type="inferred from homology"/>
<comment type="similarity">
    <text evidence="3 6">Belongs to the DHNA family.</text>
</comment>
<comment type="catalytic activity">
    <reaction evidence="1 6">
        <text>7,8-dihydroneopterin = 6-hydroxymethyl-7,8-dihydropterin + glycolaldehyde</text>
        <dbReference type="Rhea" id="RHEA:10540"/>
        <dbReference type="ChEBI" id="CHEBI:17001"/>
        <dbReference type="ChEBI" id="CHEBI:17071"/>
        <dbReference type="ChEBI" id="CHEBI:44841"/>
        <dbReference type="EC" id="4.1.2.25"/>
    </reaction>
</comment>
<evidence type="ECO:0000256" key="2">
    <source>
        <dbReference type="ARBA" id="ARBA00005013"/>
    </source>
</evidence>
<organism evidence="8 9">
    <name type="scientific">Capnocytophaga bilenii</name>
    <dbReference type="NCBI Taxonomy" id="2819369"/>
    <lineage>
        <taxon>Bacteria</taxon>
        <taxon>Pseudomonadati</taxon>
        <taxon>Bacteroidota</taxon>
        <taxon>Flavobacteriia</taxon>
        <taxon>Flavobacteriales</taxon>
        <taxon>Flavobacteriaceae</taxon>
        <taxon>Capnocytophaga</taxon>
    </lineage>
</organism>
<comment type="caution">
    <text evidence="8">The sequence shown here is derived from an EMBL/GenBank/DDBJ whole genome shotgun (WGS) entry which is preliminary data.</text>
</comment>
<evidence type="ECO:0000256" key="6">
    <source>
        <dbReference type="RuleBase" id="RU362079"/>
    </source>
</evidence>
<evidence type="ECO:0000259" key="7">
    <source>
        <dbReference type="SMART" id="SM00905"/>
    </source>
</evidence>
<dbReference type="SMART" id="SM00905">
    <property type="entry name" value="FolB"/>
    <property type="match status" value="1"/>
</dbReference>
<dbReference type="Proteomes" id="UP000681610">
    <property type="component" value="Unassembled WGS sequence"/>
</dbReference>
<dbReference type="SUPFAM" id="SSF55620">
    <property type="entry name" value="Tetrahydrobiopterin biosynthesis enzymes-like"/>
    <property type="match status" value="1"/>
</dbReference>
<keyword evidence="4 6" id="KW-0289">Folate biosynthesis</keyword>
<name>A0ABS3PWF4_9FLAO</name>
<evidence type="ECO:0000313" key="9">
    <source>
        <dbReference type="Proteomes" id="UP000681610"/>
    </source>
</evidence>
<dbReference type="InterPro" id="IPR043133">
    <property type="entry name" value="GTP-CH-I_C/QueF"/>
</dbReference>
<dbReference type="Pfam" id="PF02152">
    <property type="entry name" value="FolB"/>
    <property type="match status" value="1"/>
</dbReference>
<evidence type="ECO:0000256" key="1">
    <source>
        <dbReference type="ARBA" id="ARBA00001353"/>
    </source>
</evidence>
<dbReference type="NCBIfam" id="TIGR00526">
    <property type="entry name" value="folB_dom"/>
    <property type="match status" value="1"/>
</dbReference>
<dbReference type="Gene3D" id="3.30.1130.10">
    <property type="match status" value="1"/>
</dbReference>
<comment type="function">
    <text evidence="6">Catalyzes the conversion of 7,8-dihydroneopterin to 6-hydroxymethyl-7,8-dihydropterin.</text>
</comment>
<accession>A0ABS3PWF4</accession>
<comment type="pathway">
    <text evidence="2 6">Cofactor biosynthesis; tetrahydrofolate biosynthesis; 2-amino-4-hydroxy-6-hydroxymethyl-7,8-dihydropteridine diphosphate from 7,8-dihydroneopterin triphosphate: step 3/4.</text>
</comment>
<sequence>MEQIILKNIRVRSNHGCLVEEEQIGSDYRVDLKVTADLGKARSTDALEDTVDYVSLNRIVVEEMAVRAQLLEVVADRIVKRVFAEHHQVKGLTLKVAKINPPIGGDVAEVVLKIKEKRA</sequence>
<dbReference type="PANTHER" id="PTHR42844">
    <property type="entry name" value="DIHYDRONEOPTERIN ALDOLASE 1-RELATED"/>
    <property type="match status" value="1"/>
</dbReference>
<evidence type="ECO:0000256" key="3">
    <source>
        <dbReference type="ARBA" id="ARBA00005708"/>
    </source>
</evidence>
<reference evidence="8 9" key="1">
    <citation type="submission" date="2021-03" db="EMBL/GenBank/DDBJ databases">
        <title>Isolation and description of Capnocytophaga bilenii sp. nov., a novel Capnocytophaga species, isolated from a gingivitis subject.</title>
        <authorList>
            <person name="Antezack A."/>
            <person name="Monnet-Corti V."/>
            <person name="La Scola B."/>
        </authorList>
    </citation>
    <scope>NUCLEOTIDE SEQUENCE [LARGE SCALE GENOMIC DNA]</scope>
    <source>
        <strain evidence="8 9">Marseille-Q4570</strain>
    </source>
</reference>
<dbReference type="EMBL" id="JAGDYP010000003">
    <property type="protein sequence ID" value="MBO1883676.1"/>
    <property type="molecule type" value="Genomic_DNA"/>
</dbReference>
<feature type="domain" description="Dihydroneopterin aldolase/epimerase" evidence="7">
    <location>
        <begin position="4"/>
        <end position="114"/>
    </location>
</feature>
<dbReference type="EC" id="4.1.2.25" evidence="6"/>
<dbReference type="GO" id="GO:0004150">
    <property type="term" value="F:dihydroneopterin aldolase activity"/>
    <property type="evidence" value="ECO:0007669"/>
    <property type="project" value="UniProtKB-EC"/>
</dbReference>
<dbReference type="InterPro" id="IPR006157">
    <property type="entry name" value="FolB_dom"/>
</dbReference>
<dbReference type="RefSeq" id="WP_208058306.1">
    <property type="nucleotide sequence ID" value="NZ_JAGDYP010000003.1"/>
</dbReference>
<dbReference type="PANTHER" id="PTHR42844:SF1">
    <property type="entry name" value="DIHYDRONEOPTERIN ALDOLASE 1-RELATED"/>
    <property type="match status" value="1"/>
</dbReference>
<evidence type="ECO:0000256" key="4">
    <source>
        <dbReference type="ARBA" id="ARBA00022909"/>
    </source>
</evidence>